<gene>
    <name evidence="7" type="ORF">GA0070607_6142</name>
</gene>
<dbReference type="PANTHER" id="PTHR30086:SF14">
    <property type="entry name" value="HOMOSERINE_HOMOSERINE LACTONE EFFLUX PROTEIN"/>
    <property type="match status" value="1"/>
</dbReference>
<dbReference type="PANTHER" id="PTHR30086">
    <property type="entry name" value="ARGININE EXPORTER PROTEIN ARGO"/>
    <property type="match status" value="1"/>
</dbReference>
<evidence type="ECO:0000256" key="1">
    <source>
        <dbReference type="ARBA" id="ARBA00004651"/>
    </source>
</evidence>
<dbReference type="GO" id="GO:0042970">
    <property type="term" value="F:homoserine transmembrane transporter activity"/>
    <property type="evidence" value="ECO:0007669"/>
    <property type="project" value="TreeGrafter"/>
</dbReference>
<keyword evidence="3 6" id="KW-0812">Transmembrane</keyword>
<feature type="transmembrane region" description="Helical" evidence="6">
    <location>
        <begin position="36"/>
        <end position="58"/>
    </location>
</feature>
<feature type="transmembrane region" description="Helical" evidence="6">
    <location>
        <begin position="149"/>
        <end position="170"/>
    </location>
</feature>
<keyword evidence="2" id="KW-1003">Cell membrane</keyword>
<evidence type="ECO:0000256" key="5">
    <source>
        <dbReference type="ARBA" id="ARBA00023136"/>
    </source>
</evidence>
<feature type="transmembrane region" description="Helical" evidence="6">
    <location>
        <begin position="107"/>
        <end position="129"/>
    </location>
</feature>
<protein>
    <submittedName>
        <fullName evidence="7">Threonine/homoserine/homoserine lactone efflux protein</fullName>
    </submittedName>
</protein>
<dbReference type="OrthoDB" id="3530905at2"/>
<comment type="subcellular location">
    <subcellularLocation>
        <location evidence="1">Cell membrane</location>
        <topology evidence="1">Multi-pass membrane protein</topology>
    </subcellularLocation>
</comment>
<keyword evidence="8" id="KW-1185">Reference proteome</keyword>
<evidence type="ECO:0000256" key="3">
    <source>
        <dbReference type="ARBA" id="ARBA00022692"/>
    </source>
</evidence>
<evidence type="ECO:0000313" key="7">
    <source>
        <dbReference type="EMBL" id="SCF14890.1"/>
    </source>
</evidence>
<keyword evidence="4 6" id="KW-1133">Transmembrane helix</keyword>
<reference evidence="8" key="1">
    <citation type="submission" date="2016-06" db="EMBL/GenBank/DDBJ databases">
        <authorList>
            <person name="Varghese N."/>
            <person name="Submissions Spin"/>
        </authorList>
    </citation>
    <scope>NUCLEOTIDE SEQUENCE [LARGE SCALE GENOMIC DNA]</scope>
    <source>
        <strain evidence="8">DSM 44875</strain>
    </source>
</reference>
<sequence>MTIPFLVTTLVVVVTPGTGVFFTLSAGLSRGARAGVLAAFACTLGVVPHLLAAMTGLAALLQASAAAFEVVRYLGVGYLLYLAWSTVRDRSAFTATPGTPPRSAARVIISGVLVNLLNPKPTLFFVAFLPQFVDTTAPGSTRSMLASGAVFMLLTFVVFSGYGIFAARLRDRVLTRPRVTDWLRRSVAGAFVALGVTLALTER</sequence>
<dbReference type="AlphaFoldDB" id="A0A1C4Y2J3"/>
<evidence type="ECO:0000256" key="4">
    <source>
        <dbReference type="ARBA" id="ARBA00022989"/>
    </source>
</evidence>
<dbReference type="Proteomes" id="UP000198243">
    <property type="component" value="Chromosome I"/>
</dbReference>
<feature type="transmembrane region" description="Helical" evidence="6">
    <location>
        <begin position="70"/>
        <end position="87"/>
    </location>
</feature>
<organism evidence="7 8">
    <name type="scientific">Micromonospora coriariae</name>
    <dbReference type="NCBI Taxonomy" id="285665"/>
    <lineage>
        <taxon>Bacteria</taxon>
        <taxon>Bacillati</taxon>
        <taxon>Actinomycetota</taxon>
        <taxon>Actinomycetes</taxon>
        <taxon>Micromonosporales</taxon>
        <taxon>Micromonosporaceae</taxon>
        <taxon>Micromonospora</taxon>
    </lineage>
</organism>
<evidence type="ECO:0000256" key="2">
    <source>
        <dbReference type="ARBA" id="ARBA00022475"/>
    </source>
</evidence>
<dbReference type="InterPro" id="IPR001123">
    <property type="entry name" value="LeuE-type"/>
</dbReference>
<evidence type="ECO:0000313" key="8">
    <source>
        <dbReference type="Proteomes" id="UP000198243"/>
    </source>
</evidence>
<accession>A0A1C4Y2J3</accession>
<proteinExistence type="predicted"/>
<name>A0A1C4Y2J3_9ACTN</name>
<dbReference type="GO" id="GO:0005886">
    <property type="term" value="C:plasma membrane"/>
    <property type="evidence" value="ECO:0007669"/>
    <property type="project" value="UniProtKB-SubCell"/>
</dbReference>
<keyword evidence="5 6" id="KW-0472">Membrane</keyword>
<dbReference type="RefSeq" id="WP_089021261.1">
    <property type="nucleotide sequence ID" value="NZ_LT607412.1"/>
</dbReference>
<dbReference type="EMBL" id="LT607412">
    <property type="protein sequence ID" value="SCF14890.1"/>
    <property type="molecule type" value="Genomic_DNA"/>
</dbReference>
<feature type="transmembrane region" description="Helical" evidence="6">
    <location>
        <begin position="6"/>
        <end position="24"/>
    </location>
</feature>
<evidence type="ECO:0000256" key="6">
    <source>
        <dbReference type="SAM" id="Phobius"/>
    </source>
</evidence>
<dbReference type="PIRSF" id="PIRSF006324">
    <property type="entry name" value="LeuE"/>
    <property type="match status" value="1"/>
</dbReference>
<dbReference type="Pfam" id="PF01810">
    <property type="entry name" value="LysE"/>
    <property type="match status" value="1"/>
</dbReference>